<dbReference type="RefSeq" id="XP_013987913.1">
    <property type="nucleotide sequence ID" value="XM_014132438.1"/>
</dbReference>
<accession>A0A1S3LAB7</accession>
<evidence type="ECO:0000313" key="10">
    <source>
        <dbReference type="RefSeq" id="XP_013987913.1"/>
    </source>
</evidence>
<organism evidence="9 10">
    <name type="scientific">Salmo salar</name>
    <name type="common">Atlantic salmon</name>
    <dbReference type="NCBI Taxonomy" id="8030"/>
    <lineage>
        <taxon>Eukaryota</taxon>
        <taxon>Metazoa</taxon>
        <taxon>Chordata</taxon>
        <taxon>Craniata</taxon>
        <taxon>Vertebrata</taxon>
        <taxon>Euteleostomi</taxon>
        <taxon>Actinopterygii</taxon>
        <taxon>Neopterygii</taxon>
        <taxon>Teleostei</taxon>
        <taxon>Protacanthopterygii</taxon>
        <taxon>Salmoniformes</taxon>
        <taxon>Salmonidae</taxon>
        <taxon>Salmoninae</taxon>
        <taxon>Salmo</taxon>
    </lineage>
</organism>
<dbReference type="PROSITE" id="PS51758">
    <property type="entry name" value="LETM1_RBD"/>
    <property type="match status" value="1"/>
</dbReference>
<dbReference type="GO" id="GO:0043022">
    <property type="term" value="F:ribosome binding"/>
    <property type="evidence" value="ECO:0007669"/>
    <property type="project" value="InterPro"/>
</dbReference>
<evidence type="ECO:0000256" key="1">
    <source>
        <dbReference type="ARBA" id="ARBA00004434"/>
    </source>
</evidence>
<reference evidence="10" key="1">
    <citation type="submission" date="2025-04" db="UniProtKB">
        <authorList>
            <consortium name="RefSeq"/>
        </authorList>
    </citation>
    <scope>IDENTIFICATION</scope>
    <source>
        <tissue evidence="10">Muscle</tissue>
    </source>
</reference>
<evidence type="ECO:0000256" key="2">
    <source>
        <dbReference type="ARBA" id="ARBA00022692"/>
    </source>
</evidence>
<evidence type="ECO:0000313" key="9">
    <source>
        <dbReference type="Proteomes" id="UP001652741"/>
    </source>
</evidence>
<dbReference type="PANTHER" id="PTHR14009">
    <property type="entry name" value="LEUCINE ZIPPER-EF-HAND CONTAINING TRANSMEMBRANE PROTEIN"/>
    <property type="match status" value="1"/>
</dbReference>
<evidence type="ECO:0000259" key="8">
    <source>
        <dbReference type="PROSITE" id="PS51758"/>
    </source>
</evidence>
<dbReference type="Proteomes" id="UP001652741">
    <property type="component" value="Chromosome ssa12"/>
</dbReference>
<dbReference type="GO" id="GO:0030003">
    <property type="term" value="P:intracellular monoatomic cation homeostasis"/>
    <property type="evidence" value="ECO:0007669"/>
    <property type="project" value="TreeGrafter"/>
</dbReference>
<dbReference type="InterPro" id="IPR044202">
    <property type="entry name" value="LETM1/MDM38-like"/>
</dbReference>
<dbReference type="GeneID" id="106565383"/>
<evidence type="ECO:0000256" key="6">
    <source>
        <dbReference type="ARBA" id="ARBA00023136"/>
    </source>
</evidence>
<dbReference type="InterPro" id="IPR033122">
    <property type="entry name" value="LETM1-like_RBD"/>
</dbReference>
<dbReference type="Pfam" id="PF07766">
    <property type="entry name" value="LETM1_RBD"/>
    <property type="match status" value="1"/>
</dbReference>
<dbReference type="PANTHER" id="PTHR14009:SF7">
    <property type="entry name" value="LETM1 DOMAIN-CONTAINING PROTEIN LETM2, MITOCHONDRIAL"/>
    <property type="match status" value="1"/>
</dbReference>
<keyword evidence="6" id="KW-0472">Membrane</keyword>
<evidence type="ECO:0000313" key="12">
    <source>
        <dbReference type="RefSeq" id="XP_045547538.1"/>
    </source>
</evidence>
<evidence type="ECO:0000256" key="4">
    <source>
        <dbReference type="ARBA" id="ARBA00022989"/>
    </source>
</evidence>
<sequence length="157" mass="17513">MSVSELQVACRSRGMRSLGLTTEQLMQQLQQWLALHLKENVPPSLLLLFPCHVPYRPHTQVPCHPPHRQTGASRRPPPAVIEDPVKDKPMSASLEVLVDSAPIIMDRKVRRVLDKARIVELKMVSPEAQLIHGKGAELATKVNAPICKSLWIRASAK</sequence>
<dbReference type="RefSeq" id="XP_045547538.1">
    <property type="nucleotide sequence ID" value="XM_045691582.1"/>
</dbReference>
<name>A0A1S3LAB7_SALSA</name>
<evidence type="ECO:0000313" key="11">
    <source>
        <dbReference type="RefSeq" id="XP_045547537.1"/>
    </source>
</evidence>
<evidence type="ECO:0000256" key="5">
    <source>
        <dbReference type="ARBA" id="ARBA00023128"/>
    </source>
</evidence>
<gene>
    <name evidence="10 11 12" type="primary">LOC106565383</name>
</gene>
<keyword evidence="9" id="KW-1185">Reference proteome</keyword>
<feature type="domain" description="Letm1 RBD" evidence="8">
    <location>
        <begin position="1"/>
        <end position="109"/>
    </location>
</feature>
<keyword evidence="3" id="KW-0999">Mitochondrion inner membrane</keyword>
<keyword evidence="4" id="KW-1133">Transmembrane helix</keyword>
<evidence type="ECO:0000256" key="7">
    <source>
        <dbReference type="PROSITE-ProRule" id="PRU01094"/>
    </source>
</evidence>
<dbReference type="GO" id="GO:0005743">
    <property type="term" value="C:mitochondrial inner membrane"/>
    <property type="evidence" value="ECO:0007669"/>
    <property type="project" value="UniProtKB-SubCell"/>
</dbReference>
<evidence type="ECO:0000256" key="3">
    <source>
        <dbReference type="ARBA" id="ARBA00022792"/>
    </source>
</evidence>
<dbReference type="AlphaFoldDB" id="A0A1S3LAB7"/>
<proteinExistence type="predicted"/>
<keyword evidence="2" id="KW-0812">Transmembrane</keyword>
<keyword evidence="5 7" id="KW-0496">Mitochondrion</keyword>
<protein>
    <submittedName>
        <fullName evidence="10 11 12">LETM1 domain-containing protein LETM2, mitochondrial-like</fullName>
    </submittedName>
</protein>
<dbReference type="RefSeq" id="XP_045547537.1">
    <property type="nucleotide sequence ID" value="XM_045691581.1"/>
</dbReference>
<comment type="subcellular location">
    <subcellularLocation>
        <location evidence="1">Mitochondrion inner membrane</location>
        <topology evidence="1">Single-pass membrane protein</topology>
    </subcellularLocation>
</comment>